<dbReference type="PANTHER" id="PTHR11101">
    <property type="entry name" value="PHOSPHATE TRANSPORTER"/>
    <property type="match status" value="1"/>
</dbReference>
<dbReference type="STRING" id="1236971.JCM9152_2208"/>
<feature type="transmembrane region" description="Helical" evidence="6">
    <location>
        <begin position="129"/>
        <end position="150"/>
    </location>
</feature>
<keyword evidence="3 6" id="KW-0812">Transmembrane</keyword>
<organism evidence="8 9">
    <name type="scientific">Halalkalibacter hemicellulosilyticusJCM 9152</name>
    <dbReference type="NCBI Taxonomy" id="1236971"/>
    <lineage>
        <taxon>Bacteria</taxon>
        <taxon>Bacillati</taxon>
        <taxon>Bacillota</taxon>
        <taxon>Bacilli</taxon>
        <taxon>Bacillales</taxon>
        <taxon>Bacillaceae</taxon>
        <taxon>Halalkalibacter</taxon>
    </lineage>
</organism>
<evidence type="ECO:0000256" key="1">
    <source>
        <dbReference type="ARBA" id="ARBA00004141"/>
    </source>
</evidence>
<evidence type="ECO:0000256" key="6">
    <source>
        <dbReference type="SAM" id="Phobius"/>
    </source>
</evidence>
<evidence type="ECO:0000313" key="9">
    <source>
        <dbReference type="Proteomes" id="UP000018895"/>
    </source>
</evidence>
<comment type="subcellular location">
    <subcellularLocation>
        <location evidence="1">Membrane</location>
        <topology evidence="1">Multi-pass membrane protein</topology>
    </subcellularLocation>
</comment>
<dbReference type="Proteomes" id="UP000018895">
    <property type="component" value="Unassembled WGS sequence"/>
</dbReference>
<evidence type="ECO:0000256" key="7">
    <source>
        <dbReference type="SAM" id="SignalP"/>
    </source>
</evidence>
<accession>W4QFD2</accession>
<reference evidence="8" key="1">
    <citation type="journal article" date="2014" name="Genome Announc.">
        <title>Draft Genome Sequences of Three Alkaliphilic Bacillus Strains, Bacillus wakoensis JCM 9140T, Bacillus akibai JCM 9157T, and Bacillus hemicellulosilyticus JCM 9152T.</title>
        <authorList>
            <person name="Yuki M."/>
            <person name="Oshima K."/>
            <person name="Suda W."/>
            <person name="Oshida Y."/>
            <person name="Kitamura K."/>
            <person name="Iida T."/>
            <person name="Hattori M."/>
            <person name="Ohkuma M."/>
        </authorList>
    </citation>
    <scope>NUCLEOTIDE SEQUENCE [LARGE SCALE GENOMIC DNA]</scope>
    <source>
        <strain evidence="8">JCM 9152</strain>
    </source>
</reference>
<evidence type="ECO:0000256" key="4">
    <source>
        <dbReference type="ARBA" id="ARBA00022989"/>
    </source>
</evidence>
<feature type="transmembrane region" description="Helical" evidence="6">
    <location>
        <begin position="42"/>
        <end position="61"/>
    </location>
</feature>
<feature type="signal peptide" evidence="7">
    <location>
        <begin position="1"/>
        <end position="26"/>
    </location>
</feature>
<dbReference type="GO" id="GO:0035435">
    <property type="term" value="P:phosphate ion transmembrane transport"/>
    <property type="evidence" value="ECO:0007669"/>
    <property type="project" value="TreeGrafter"/>
</dbReference>
<name>W4QFD2_9BACI</name>
<keyword evidence="4 6" id="KW-1133">Transmembrane helix</keyword>
<protein>
    <submittedName>
        <fullName evidence="8">Sulfate permease</fullName>
    </submittedName>
</protein>
<feature type="chain" id="PRO_5004848643" evidence="7">
    <location>
        <begin position="27"/>
        <end position="169"/>
    </location>
</feature>
<feature type="transmembrane region" description="Helical" evidence="6">
    <location>
        <begin position="73"/>
        <end position="93"/>
    </location>
</feature>
<dbReference type="GO" id="GO:0016020">
    <property type="term" value="C:membrane"/>
    <property type="evidence" value="ECO:0007669"/>
    <property type="project" value="UniProtKB-SubCell"/>
</dbReference>
<dbReference type="AlphaFoldDB" id="W4QFD2"/>
<gene>
    <name evidence="8" type="ORF">JCM9152_2208</name>
</gene>
<evidence type="ECO:0000256" key="2">
    <source>
        <dbReference type="ARBA" id="ARBA00022448"/>
    </source>
</evidence>
<evidence type="ECO:0000256" key="5">
    <source>
        <dbReference type="ARBA" id="ARBA00023136"/>
    </source>
</evidence>
<keyword evidence="2" id="KW-0813">Transport</keyword>
<keyword evidence="5 6" id="KW-0472">Membrane</keyword>
<keyword evidence="7" id="KW-0732">Signal</keyword>
<proteinExistence type="predicted"/>
<keyword evidence="9" id="KW-1185">Reference proteome</keyword>
<evidence type="ECO:0000256" key="3">
    <source>
        <dbReference type="ARBA" id="ARBA00022692"/>
    </source>
</evidence>
<dbReference type="Pfam" id="PF01384">
    <property type="entry name" value="PHO4"/>
    <property type="match status" value="1"/>
</dbReference>
<sequence>MTLSIVAIVIACFFAMNIGASGTAAAMGPAYGSGAIPKKRVAMLLVGAFAFLGALSGGEVVRTIGSGIIPTSIVDVEVVIIILAAACLSLFIANLLGIPLSTSEVVVGAIVGAGIAYQALFFNSLLVIVSFWVIVPVVAFLLAFVFGHLVKRLENKYPMLNGKGKWRKP</sequence>
<evidence type="ECO:0000313" key="8">
    <source>
        <dbReference type="EMBL" id="GAE30791.1"/>
    </source>
</evidence>
<dbReference type="PANTHER" id="PTHR11101:SF80">
    <property type="entry name" value="PHOSPHATE TRANSPORTER"/>
    <property type="match status" value="1"/>
</dbReference>
<dbReference type="GO" id="GO:0005315">
    <property type="term" value="F:phosphate transmembrane transporter activity"/>
    <property type="evidence" value="ECO:0007669"/>
    <property type="project" value="InterPro"/>
</dbReference>
<comment type="caution">
    <text evidence="8">The sequence shown here is derived from an EMBL/GenBank/DDBJ whole genome shotgun (WGS) entry which is preliminary data.</text>
</comment>
<dbReference type="InterPro" id="IPR001204">
    <property type="entry name" value="Phos_transporter"/>
</dbReference>
<dbReference type="EMBL" id="BAUU01000013">
    <property type="protein sequence ID" value="GAE30791.1"/>
    <property type="molecule type" value="Genomic_DNA"/>
</dbReference>